<organism evidence="3 4">
    <name type="scientific">Pseudomonas luteola</name>
    <dbReference type="NCBI Taxonomy" id="47886"/>
    <lineage>
        <taxon>Bacteria</taxon>
        <taxon>Pseudomonadati</taxon>
        <taxon>Pseudomonadota</taxon>
        <taxon>Gammaproteobacteria</taxon>
        <taxon>Pseudomonadales</taxon>
        <taxon>Pseudomonadaceae</taxon>
        <taxon>Pseudomonas</taxon>
    </lineage>
</organism>
<feature type="signal peptide" evidence="1">
    <location>
        <begin position="1"/>
        <end position="26"/>
    </location>
</feature>
<sequence>MNRIAHSTHIAVALLMAVGLASNAEAKTWYTLDDYDKCVNLGSPADKLRQLAAQGIIATPSDNYRDGVVAVKYKTANGIEKGTFYYPTKALCDEMARIFNPIDPKYE</sequence>
<dbReference type="EMBL" id="JADTXM010000027">
    <property type="protein sequence ID" value="MBH3441737.1"/>
    <property type="molecule type" value="Genomic_DNA"/>
</dbReference>
<evidence type="ECO:0000313" key="2">
    <source>
        <dbReference type="EMBL" id="MBH3441737.1"/>
    </source>
</evidence>
<name>A0A2X2DZB0_PSELU</name>
<dbReference type="RefSeq" id="WP_112297430.1">
    <property type="nucleotide sequence ID" value="NZ_JAAMQY010000010.1"/>
</dbReference>
<dbReference type="AlphaFoldDB" id="A0A2X2DZB0"/>
<proteinExistence type="predicted"/>
<dbReference type="EMBL" id="UAUF01000002">
    <property type="protein sequence ID" value="SPY99930.1"/>
    <property type="molecule type" value="Genomic_DNA"/>
</dbReference>
<reference evidence="3 4" key="1">
    <citation type="submission" date="2018-06" db="EMBL/GenBank/DDBJ databases">
        <authorList>
            <consortium name="Pathogen Informatics"/>
            <person name="Doyle S."/>
        </authorList>
    </citation>
    <scope>NUCLEOTIDE SEQUENCE [LARGE SCALE GENOMIC DNA]</scope>
    <source>
        <strain evidence="3 4">NCTC11842</strain>
    </source>
</reference>
<feature type="chain" id="PRO_5015949181" evidence="1">
    <location>
        <begin position="27"/>
        <end position="107"/>
    </location>
</feature>
<dbReference type="Proteomes" id="UP000638986">
    <property type="component" value="Unassembled WGS sequence"/>
</dbReference>
<accession>A0A2X2DZB0</accession>
<evidence type="ECO:0000313" key="3">
    <source>
        <dbReference type="EMBL" id="SPY99930.1"/>
    </source>
</evidence>
<evidence type="ECO:0000313" key="4">
    <source>
        <dbReference type="Proteomes" id="UP000250443"/>
    </source>
</evidence>
<protein>
    <submittedName>
        <fullName evidence="3">Uncharacterized protein</fullName>
    </submittedName>
</protein>
<gene>
    <name evidence="2" type="ORF">I5Q09_23960</name>
    <name evidence="3" type="ORF">NCTC11842_00075</name>
</gene>
<keyword evidence="1" id="KW-0732">Signal</keyword>
<evidence type="ECO:0000313" key="5">
    <source>
        <dbReference type="Proteomes" id="UP000638986"/>
    </source>
</evidence>
<dbReference type="Proteomes" id="UP000250443">
    <property type="component" value="Unassembled WGS sequence"/>
</dbReference>
<reference evidence="2 5" key="2">
    <citation type="submission" date="2020-11" db="EMBL/GenBank/DDBJ databases">
        <title>Enhanced detection system for hospital associated transmission using whole genome sequencing surveillance.</title>
        <authorList>
            <person name="Harrison L.H."/>
            <person name="Van Tyne D."/>
            <person name="Marsh J.W."/>
            <person name="Griffith M.P."/>
            <person name="Snyder D.J."/>
            <person name="Cooper V.S."/>
            <person name="Mustapha M."/>
        </authorList>
    </citation>
    <scope>NUCLEOTIDE SEQUENCE [LARGE SCALE GENOMIC DNA]</scope>
    <source>
        <strain evidence="2 5">PSB00013</strain>
    </source>
</reference>
<evidence type="ECO:0000256" key="1">
    <source>
        <dbReference type="SAM" id="SignalP"/>
    </source>
</evidence>